<sequence length="111" mass="12293">PRRHWLLSGLVTPVQSINCDRVLVGIMPPRNCLLANVGGKMLGKEREFLVILTISNMYPKVKDDEEALLPSKVISLAACRMLDQDTFSICLNGIALIPRGYDAFLNISGHE</sequence>
<protein>
    <submittedName>
        <fullName evidence="1">Uncharacterized protein</fullName>
    </submittedName>
</protein>
<dbReference type="EMBL" id="LAVV01015353">
    <property type="protein sequence ID" value="KNZ43958.1"/>
    <property type="molecule type" value="Genomic_DNA"/>
</dbReference>
<name>A0A0L6U620_9BASI</name>
<comment type="caution">
    <text evidence="1">The sequence shown here is derived from an EMBL/GenBank/DDBJ whole genome shotgun (WGS) entry which is preliminary data.</text>
</comment>
<gene>
    <name evidence="1" type="ORF">VP01_9675g2</name>
</gene>
<reference evidence="1 2" key="1">
    <citation type="submission" date="2015-08" db="EMBL/GenBank/DDBJ databases">
        <title>Next Generation Sequencing and Analysis of the Genome of Puccinia sorghi L Schw, the Causal Agent of Maize Common Rust.</title>
        <authorList>
            <person name="Rochi L."/>
            <person name="Burguener G."/>
            <person name="Darino M."/>
            <person name="Turjanski A."/>
            <person name="Kreff E."/>
            <person name="Dieguez M.J."/>
            <person name="Sacco F."/>
        </authorList>
    </citation>
    <scope>NUCLEOTIDE SEQUENCE [LARGE SCALE GENOMIC DNA]</scope>
    <source>
        <strain evidence="1 2">RO10H11247</strain>
    </source>
</reference>
<dbReference type="Proteomes" id="UP000037035">
    <property type="component" value="Unassembled WGS sequence"/>
</dbReference>
<dbReference type="VEuPathDB" id="FungiDB:VP01_9675g2"/>
<evidence type="ECO:0000313" key="1">
    <source>
        <dbReference type="EMBL" id="KNZ43958.1"/>
    </source>
</evidence>
<organism evidence="1 2">
    <name type="scientific">Puccinia sorghi</name>
    <dbReference type="NCBI Taxonomy" id="27349"/>
    <lineage>
        <taxon>Eukaryota</taxon>
        <taxon>Fungi</taxon>
        <taxon>Dikarya</taxon>
        <taxon>Basidiomycota</taxon>
        <taxon>Pucciniomycotina</taxon>
        <taxon>Pucciniomycetes</taxon>
        <taxon>Pucciniales</taxon>
        <taxon>Pucciniaceae</taxon>
        <taxon>Puccinia</taxon>
    </lineage>
</organism>
<dbReference type="AlphaFoldDB" id="A0A0L6U620"/>
<evidence type="ECO:0000313" key="2">
    <source>
        <dbReference type="Proteomes" id="UP000037035"/>
    </source>
</evidence>
<accession>A0A0L6U620</accession>
<proteinExistence type="predicted"/>
<feature type="non-terminal residue" evidence="1">
    <location>
        <position position="1"/>
    </location>
</feature>
<keyword evidence="2" id="KW-1185">Reference proteome</keyword>